<evidence type="ECO:0000313" key="2">
    <source>
        <dbReference type="Proteomes" id="UP001203069"/>
    </source>
</evidence>
<dbReference type="RefSeq" id="WP_249230617.1">
    <property type="nucleotide sequence ID" value="NZ_JAKPBZ010000107.1"/>
</dbReference>
<dbReference type="InterPro" id="IPR010862">
    <property type="entry name" value="DUF1493"/>
</dbReference>
<reference evidence="1 2" key="1">
    <citation type="submission" date="2022-02" db="EMBL/GenBank/DDBJ databases">
        <title>Description of Brenneria tiliae sp. nov. isolated from symptomatic Tilia x moltkei and Tilia x europaea trees in the UK.</title>
        <authorList>
            <person name="Kile H."/>
        </authorList>
    </citation>
    <scope>NUCLEOTIDE SEQUENCE [LARGE SCALE GENOMIC DNA]</scope>
    <source>
        <strain evidence="1 2">MC1SB4.1</strain>
    </source>
</reference>
<gene>
    <name evidence="1" type="ORF">MFP26_06015</name>
</gene>
<name>A0ABT0MQX7_9GAMM</name>
<organism evidence="1 2">
    <name type="scientific">Brenneria tiliae</name>
    <dbReference type="NCBI Taxonomy" id="2914984"/>
    <lineage>
        <taxon>Bacteria</taxon>
        <taxon>Pseudomonadati</taxon>
        <taxon>Pseudomonadota</taxon>
        <taxon>Gammaproteobacteria</taxon>
        <taxon>Enterobacterales</taxon>
        <taxon>Pectobacteriaceae</taxon>
        <taxon>Brenneria</taxon>
    </lineage>
</organism>
<sequence length="104" mass="12135">MTKADHVRVLIKKHFWEMPDEASLSTGKKCVLPEDATDFLEEYAEKLHVDMTGFNFRRYFPNEGIRFLPNAILPRYLQTDHHAPEPITIQMLIASAEAGRWLYD</sequence>
<keyword evidence="2" id="KW-1185">Reference proteome</keyword>
<dbReference type="Pfam" id="PF07377">
    <property type="entry name" value="DUF1493"/>
    <property type="match status" value="1"/>
</dbReference>
<accession>A0ABT0MQX7</accession>
<comment type="caution">
    <text evidence="1">The sequence shown here is derived from an EMBL/GenBank/DDBJ whole genome shotgun (WGS) entry which is preliminary data.</text>
</comment>
<dbReference type="EMBL" id="JAKPBZ010000107">
    <property type="protein sequence ID" value="MCL2892248.1"/>
    <property type="molecule type" value="Genomic_DNA"/>
</dbReference>
<evidence type="ECO:0000313" key="1">
    <source>
        <dbReference type="EMBL" id="MCL2892248.1"/>
    </source>
</evidence>
<dbReference type="Proteomes" id="UP001203069">
    <property type="component" value="Unassembled WGS sequence"/>
</dbReference>
<protein>
    <submittedName>
        <fullName evidence="1">DUF1493 family protein</fullName>
    </submittedName>
</protein>
<proteinExistence type="predicted"/>